<feature type="region of interest" description="Disordered" evidence="1">
    <location>
        <begin position="265"/>
        <end position="299"/>
    </location>
</feature>
<dbReference type="InterPro" id="IPR040091">
    <property type="entry name" value="LRRC56"/>
</dbReference>
<comment type="caution">
    <text evidence="3">The sequence shown here is derived from an EMBL/GenBank/DDBJ whole genome shotgun (WGS) entry which is preliminary data.</text>
</comment>
<evidence type="ECO:0000313" key="2">
    <source>
        <dbReference type="EMBL" id="CAF0792087.1"/>
    </source>
</evidence>
<dbReference type="Proteomes" id="UP000663829">
    <property type="component" value="Unassembled WGS sequence"/>
</dbReference>
<dbReference type="Proteomes" id="UP000677228">
    <property type="component" value="Unassembled WGS sequence"/>
</dbReference>
<feature type="compositionally biased region" description="Low complexity" evidence="1">
    <location>
        <begin position="269"/>
        <end position="280"/>
    </location>
</feature>
<dbReference type="EMBL" id="CAJOBA010001075">
    <property type="protein sequence ID" value="CAF3574771.1"/>
    <property type="molecule type" value="Genomic_DNA"/>
</dbReference>
<proteinExistence type="predicted"/>
<evidence type="ECO:0000313" key="3">
    <source>
        <dbReference type="EMBL" id="CAF1036959.1"/>
    </source>
</evidence>
<dbReference type="Proteomes" id="UP000681722">
    <property type="component" value="Unassembled WGS sequence"/>
</dbReference>
<dbReference type="PANTHER" id="PTHR22708">
    <property type="entry name" value="LEUCINE-RICH REPEAT-CONTAINING PROTEIN 56"/>
    <property type="match status" value="1"/>
</dbReference>
<protein>
    <recommendedName>
        <fullName evidence="7">Leucine-rich repeat-containing protein 56</fullName>
    </recommendedName>
</protein>
<accession>A0A814JB50</accession>
<keyword evidence="6" id="KW-1185">Reference proteome</keyword>
<dbReference type="Proteomes" id="UP000682733">
    <property type="component" value="Unassembled WGS sequence"/>
</dbReference>
<dbReference type="AlphaFoldDB" id="A0A814JB50"/>
<dbReference type="InterPro" id="IPR001611">
    <property type="entry name" value="Leu-rich_rpt"/>
</dbReference>
<evidence type="ECO:0000313" key="5">
    <source>
        <dbReference type="EMBL" id="CAF3807451.1"/>
    </source>
</evidence>
<dbReference type="InterPro" id="IPR032675">
    <property type="entry name" value="LRR_dom_sf"/>
</dbReference>
<evidence type="ECO:0000313" key="4">
    <source>
        <dbReference type="EMBL" id="CAF3574771.1"/>
    </source>
</evidence>
<evidence type="ECO:0000313" key="6">
    <source>
        <dbReference type="Proteomes" id="UP000663829"/>
    </source>
</evidence>
<evidence type="ECO:0000256" key="1">
    <source>
        <dbReference type="SAM" id="MobiDB-lite"/>
    </source>
</evidence>
<dbReference type="EMBL" id="CAJNOQ010003937">
    <property type="protein sequence ID" value="CAF1036959.1"/>
    <property type="molecule type" value="Genomic_DNA"/>
</dbReference>
<dbReference type="SUPFAM" id="SSF52058">
    <property type="entry name" value="L domain-like"/>
    <property type="match status" value="1"/>
</dbReference>
<dbReference type="EMBL" id="CAJNOK010001075">
    <property type="protein sequence ID" value="CAF0792087.1"/>
    <property type="molecule type" value="Genomic_DNA"/>
</dbReference>
<reference evidence="3" key="1">
    <citation type="submission" date="2021-02" db="EMBL/GenBank/DDBJ databases">
        <authorList>
            <person name="Nowell W R."/>
        </authorList>
    </citation>
    <scope>NUCLEOTIDE SEQUENCE</scope>
</reference>
<gene>
    <name evidence="3" type="ORF">GPM918_LOCUS15577</name>
    <name evidence="2" type="ORF">OVA965_LOCUS4187</name>
    <name evidence="5" type="ORF">SRO942_LOCUS15575</name>
    <name evidence="4" type="ORF">TMI583_LOCUS4185</name>
</gene>
<sequence>MPRDIEKPRKTLRRGIHITEHKDYRINPEPLILREADFLLEEFLSPTKLVCTDDLQKITELEMIVDTSDTSLGNFGIYLQNMIQLKLNNSVIPRVRDLGTSLSHIRILWMARCCLNDLDGVTSLQSLEELYIAYNEIIELSALSMLENLKILDLESNIVDDLRQVEFLALCPKLRSLSLEGNPVCSEPQPDLEQENYDYRAEILKRLPKIEILDDEKTTKDARRTKELKRTDSSLLFQQDWSLIEECIASGMAPPDDKLICNQIESRPRSSNSPLSRPTSAYYRPRSASLARPGSASGFRPGSAARFDHLAVNRPNTDPIMLESMDKVDDAVSELTIGPAFQGNLSKILRARKNQQQQQQTNQEAANEIKDEVTSDCVISIL</sequence>
<dbReference type="Gene3D" id="3.80.10.10">
    <property type="entry name" value="Ribonuclease Inhibitor"/>
    <property type="match status" value="1"/>
</dbReference>
<dbReference type="PROSITE" id="PS51450">
    <property type="entry name" value="LRR"/>
    <property type="match status" value="2"/>
</dbReference>
<dbReference type="PANTHER" id="PTHR22708:SF0">
    <property type="entry name" value="LEUCINE-RICH REPEAT-CONTAINING PROTEIN 56"/>
    <property type="match status" value="1"/>
</dbReference>
<dbReference type="EMBL" id="CAJOBC010003936">
    <property type="protein sequence ID" value="CAF3807451.1"/>
    <property type="molecule type" value="Genomic_DNA"/>
</dbReference>
<organism evidence="3 6">
    <name type="scientific">Didymodactylos carnosus</name>
    <dbReference type="NCBI Taxonomy" id="1234261"/>
    <lineage>
        <taxon>Eukaryota</taxon>
        <taxon>Metazoa</taxon>
        <taxon>Spiralia</taxon>
        <taxon>Gnathifera</taxon>
        <taxon>Rotifera</taxon>
        <taxon>Eurotatoria</taxon>
        <taxon>Bdelloidea</taxon>
        <taxon>Philodinida</taxon>
        <taxon>Philodinidae</taxon>
        <taxon>Didymodactylos</taxon>
    </lineage>
</organism>
<evidence type="ECO:0008006" key="7">
    <source>
        <dbReference type="Google" id="ProtNLM"/>
    </source>
</evidence>
<dbReference type="OrthoDB" id="676979at2759"/>
<dbReference type="Pfam" id="PF14580">
    <property type="entry name" value="LRR_9"/>
    <property type="match status" value="1"/>
</dbReference>
<name>A0A814JB50_9BILA</name>